<gene>
    <name evidence="2" type="ORF">DB30_03030</name>
</gene>
<organism evidence="2 3">
    <name type="scientific">Enhygromyxa salina</name>
    <dbReference type="NCBI Taxonomy" id="215803"/>
    <lineage>
        <taxon>Bacteria</taxon>
        <taxon>Pseudomonadati</taxon>
        <taxon>Myxococcota</taxon>
        <taxon>Polyangia</taxon>
        <taxon>Nannocystales</taxon>
        <taxon>Nannocystaceae</taxon>
        <taxon>Enhygromyxa</taxon>
    </lineage>
</organism>
<reference evidence="2 3" key="1">
    <citation type="submission" date="2014-12" db="EMBL/GenBank/DDBJ databases">
        <title>Genome assembly of Enhygromyxa salina DSM 15201.</title>
        <authorList>
            <person name="Sharma G."/>
            <person name="Subramanian S."/>
        </authorList>
    </citation>
    <scope>NUCLEOTIDE SEQUENCE [LARGE SCALE GENOMIC DNA]</scope>
    <source>
        <strain evidence="2 3">DSM 15201</strain>
    </source>
</reference>
<evidence type="ECO:0000313" key="3">
    <source>
        <dbReference type="Proteomes" id="UP000031599"/>
    </source>
</evidence>
<dbReference type="AlphaFoldDB" id="A0A0C1ZLJ3"/>
<feature type="region of interest" description="Disordered" evidence="1">
    <location>
        <begin position="49"/>
        <end position="88"/>
    </location>
</feature>
<sequence length="88" mass="9847">MAKRWKQRFVAIENTISEASGFEMSESIAARRKVVNTTFNALIRAAADDDAPQLEKKKRGAPPVTRPGRRPPLPPRPPRISPDNTGRR</sequence>
<evidence type="ECO:0000313" key="2">
    <source>
        <dbReference type="EMBL" id="KIG11633.1"/>
    </source>
</evidence>
<dbReference type="EMBL" id="JMCC02000216">
    <property type="protein sequence ID" value="KIG11633.1"/>
    <property type="molecule type" value="Genomic_DNA"/>
</dbReference>
<proteinExistence type="predicted"/>
<evidence type="ECO:0000256" key="1">
    <source>
        <dbReference type="SAM" id="MobiDB-lite"/>
    </source>
</evidence>
<dbReference type="Proteomes" id="UP000031599">
    <property type="component" value="Unassembled WGS sequence"/>
</dbReference>
<accession>A0A0C1ZLJ3</accession>
<comment type="caution">
    <text evidence="2">The sequence shown here is derived from an EMBL/GenBank/DDBJ whole genome shotgun (WGS) entry which is preliminary data.</text>
</comment>
<feature type="compositionally biased region" description="Pro residues" evidence="1">
    <location>
        <begin position="70"/>
        <end position="80"/>
    </location>
</feature>
<name>A0A0C1ZLJ3_9BACT</name>
<protein>
    <submittedName>
        <fullName evidence="2">Uncharacterized protein</fullName>
    </submittedName>
</protein>